<keyword evidence="10" id="KW-1185">Reference proteome</keyword>
<organism evidence="9 10">
    <name type="scientific">Thalassotalea nanhaiensis</name>
    <dbReference type="NCBI Taxonomy" id="3065648"/>
    <lineage>
        <taxon>Bacteria</taxon>
        <taxon>Pseudomonadati</taxon>
        <taxon>Pseudomonadota</taxon>
        <taxon>Gammaproteobacteria</taxon>
        <taxon>Alteromonadales</taxon>
        <taxon>Colwelliaceae</taxon>
        <taxon>Thalassotalea</taxon>
    </lineage>
</organism>
<dbReference type="PANTHER" id="PTHR37823:SF1">
    <property type="entry name" value="CYTOCHROME C-553-LIKE"/>
    <property type="match status" value="1"/>
</dbReference>
<keyword evidence="7" id="KW-0812">Transmembrane</keyword>
<name>A0ABY9THS7_9GAMM</name>
<keyword evidence="7" id="KW-1133">Transmembrane helix</keyword>
<reference evidence="10" key="1">
    <citation type="submission" date="2023-09" db="EMBL/GenBank/DDBJ databases">
        <authorList>
            <person name="Li S."/>
            <person name="Li X."/>
            <person name="Zhang C."/>
            <person name="Zhao Z."/>
        </authorList>
    </citation>
    <scope>NUCLEOTIDE SEQUENCE [LARGE SCALE GENOMIC DNA]</scope>
    <source>
        <strain evidence="10">SQ345</strain>
    </source>
</reference>
<dbReference type="PANTHER" id="PTHR37823">
    <property type="entry name" value="CYTOCHROME C-553-LIKE"/>
    <property type="match status" value="1"/>
</dbReference>
<dbReference type="PROSITE" id="PS51007">
    <property type="entry name" value="CYTC"/>
    <property type="match status" value="1"/>
</dbReference>
<evidence type="ECO:0000256" key="4">
    <source>
        <dbReference type="ARBA" id="ARBA00022982"/>
    </source>
</evidence>
<evidence type="ECO:0000256" key="2">
    <source>
        <dbReference type="ARBA" id="ARBA00022617"/>
    </source>
</evidence>
<evidence type="ECO:0000256" key="3">
    <source>
        <dbReference type="ARBA" id="ARBA00022723"/>
    </source>
</evidence>
<keyword evidence="1" id="KW-0813">Transport</keyword>
<dbReference type="InterPro" id="IPR051811">
    <property type="entry name" value="Cytochrome_c550/c551-like"/>
</dbReference>
<dbReference type="RefSeq" id="WP_348387527.1">
    <property type="nucleotide sequence ID" value="NZ_CP134146.1"/>
</dbReference>
<keyword evidence="4" id="KW-0249">Electron transport</keyword>
<evidence type="ECO:0000256" key="7">
    <source>
        <dbReference type="SAM" id="Phobius"/>
    </source>
</evidence>
<evidence type="ECO:0000313" key="9">
    <source>
        <dbReference type="EMBL" id="WNC68371.1"/>
    </source>
</evidence>
<gene>
    <name evidence="9" type="ORF">RI845_17860</name>
</gene>
<proteinExistence type="predicted"/>
<dbReference type="SUPFAM" id="SSF46626">
    <property type="entry name" value="Cytochrome c"/>
    <property type="match status" value="1"/>
</dbReference>
<dbReference type="EMBL" id="CP134146">
    <property type="protein sequence ID" value="WNC68371.1"/>
    <property type="molecule type" value="Genomic_DNA"/>
</dbReference>
<evidence type="ECO:0000259" key="8">
    <source>
        <dbReference type="PROSITE" id="PS51007"/>
    </source>
</evidence>
<dbReference type="Pfam" id="PF00034">
    <property type="entry name" value="Cytochrom_C"/>
    <property type="match status" value="1"/>
</dbReference>
<evidence type="ECO:0000256" key="5">
    <source>
        <dbReference type="ARBA" id="ARBA00023004"/>
    </source>
</evidence>
<keyword evidence="5 6" id="KW-0408">Iron</keyword>
<feature type="domain" description="Cytochrome c" evidence="8">
    <location>
        <begin position="47"/>
        <end position="133"/>
    </location>
</feature>
<protein>
    <submittedName>
        <fullName evidence="9">Cytochrome c</fullName>
    </submittedName>
</protein>
<sequence length="146" mass="16798">MSESFTKGMARNIYYGGSVFFLLIFLALTFHTTKEMPKRDNRQNITESVERGKHLWEENNCIGCHSLLGEGAYFAPELGNVFQRRGGEAGFKMFFSGWMKAQPLNIPGRRQMPNFHLNDQEIEDLAEFLKWTSEMDVNGWPPNIEG</sequence>
<accession>A0ABY9THS7</accession>
<dbReference type="InterPro" id="IPR036909">
    <property type="entry name" value="Cyt_c-like_dom_sf"/>
</dbReference>
<dbReference type="Gene3D" id="1.10.760.10">
    <property type="entry name" value="Cytochrome c-like domain"/>
    <property type="match status" value="1"/>
</dbReference>
<evidence type="ECO:0000256" key="6">
    <source>
        <dbReference type="PROSITE-ProRule" id="PRU00433"/>
    </source>
</evidence>
<dbReference type="InterPro" id="IPR009056">
    <property type="entry name" value="Cyt_c-like_dom"/>
</dbReference>
<feature type="transmembrane region" description="Helical" evidence="7">
    <location>
        <begin position="12"/>
        <end position="30"/>
    </location>
</feature>
<dbReference type="Proteomes" id="UP001248581">
    <property type="component" value="Chromosome"/>
</dbReference>
<evidence type="ECO:0000313" key="10">
    <source>
        <dbReference type="Proteomes" id="UP001248581"/>
    </source>
</evidence>
<keyword evidence="3 6" id="KW-0479">Metal-binding</keyword>
<keyword evidence="2 6" id="KW-0349">Heme</keyword>
<keyword evidence="7" id="KW-0472">Membrane</keyword>
<evidence type="ECO:0000256" key="1">
    <source>
        <dbReference type="ARBA" id="ARBA00022448"/>
    </source>
</evidence>